<dbReference type="PROSITE" id="PS51257">
    <property type="entry name" value="PROKAR_LIPOPROTEIN"/>
    <property type="match status" value="1"/>
</dbReference>
<protein>
    <recommendedName>
        <fullName evidence="2">PBP domain-containing protein</fullName>
    </recommendedName>
</protein>
<reference evidence="3" key="1">
    <citation type="submission" date="2018-06" db="EMBL/GenBank/DDBJ databases">
        <authorList>
            <person name="Zhirakovskaya E."/>
        </authorList>
    </citation>
    <scope>NUCLEOTIDE SEQUENCE</scope>
</reference>
<dbReference type="AlphaFoldDB" id="A0A3B0W0B5"/>
<proteinExistence type="predicted"/>
<dbReference type="InterPro" id="IPR050811">
    <property type="entry name" value="Phosphate_ABC_transporter"/>
</dbReference>
<feature type="domain" description="PBP" evidence="2">
    <location>
        <begin position="32"/>
        <end position="259"/>
    </location>
</feature>
<evidence type="ECO:0000256" key="1">
    <source>
        <dbReference type="ARBA" id="ARBA00022729"/>
    </source>
</evidence>
<dbReference type="PANTHER" id="PTHR30570:SF1">
    <property type="entry name" value="PHOSPHATE-BINDING PROTEIN PSTS"/>
    <property type="match status" value="1"/>
</dbReference>
<dbReference type="InterPro" id="IPR024370">
    <property type="entry name" value="PBP_domain"/>
</dbReference>
<evidence type="ECO:0000259" key="2">
    <source>
        <dbReference type="Pfam" id="PF12849"/>
    </source>
</evidence>
<dbReference type="SUPFAM" id="SSF53850">
    <property type="entry name" value="Periplasmic binding protein-like II"/>
    <property type="match status" value="1"/>
</dbReference>
<evidence type="ECO:0000313" key="3">
    <source>
        <dbReference type="EMBL" id="VAW42699.1"/>
    </source>
</evidence>
<dbReference type="PANTHER" id="PTHR30570">
    <property type="entry name" value="PERIPLASMIC PHOSPHATE BINDING COMPONENT OF PHOSPHATE ABC TRANSPORTER"/>
    <property type="match status" value="1"/>
</dbReference>
<accession>A0A3B0W0B5</accession>
<keyword evidence="1" id="KW-0732">Signal</keyword>
<gene>
    <name evidence="3" type="ORF">MNBD_CHLOROFLEXI01-287</name>
</gene>
<sequence>MKQFMQVMFALVMLVACTTPPAPPPALPTENMPTLIKIGVSSSAAAILPLLEETYLQQTPQAAYQFVVANNASLFADLDNNFLDAILVHHIPPKNGRYFNPVAIDGLVIITHPSNSVTDLTAAEVQAIFNGRITNWQAVGGADMPIMLLSREPGAGLRSLLRQQIMAEQPISPNTLLQTGNEAMVTAVANNPAAIGISSMSSVAQNNTVQMLMVDGRSATPTTTASQDYPLTTPLYFVAASAQEPTGELRNFLAWLQSDDGQAQIGQIYGRIR</sequence>
<dbReference type="Gene3D" id="3.40.190.10">
    <property type="entry name" value="Periplasmic binding protein-like II"/>
    <property type="match status" value="2"/>
</dbReference>
<dbReference type="Pfam" id="PF12849">
    <property type="entry name" value="PBP_like_2"/>
    <property type="match status" value="1"/>
</dbReference>
<organism evidence="3">
    <name type="scientific">hydrothermal vent metagenome</name>
    <dbReference type="NCBI Taxonomy" id="652676"/>
    <lineage>
        <taxon>unclassified sequences</taxon>
        <taxon>metagenomes</taxon>
        <taxon>ecological metagenomes</taxon>
    </lineage>
</organism>
<name>A0A3B0W0B5_9ZZZZ</name>
<dbReference type="EMBL" id="UOEU01000941">
    <property type="protein sequence ID" value="VAW42699.1"/>
    <property type="molecule type" value="Genomic_DNA"/>
</dbReference>